<evidence type="ECO:0000256" key="11">
    <source>
        <dbReference type="ARBA" id="ARBA00047899"/>
    </source>
</evidence>
<comment type="subcellular location">
    <subcellularLocation>
        <location evidence="1">Chromosome</location>
    </subcellularLocation>
    <subcellularLocation>
        <location evidence="2">Cytoplasm</location>
    </subcellularLocation>
</comment>
<dbReference type="RefSeq" id="XP_033364248.1">
    <property type="nucleotide sequence ID" value="XM_033508357.1"/>
</dbReference>
<keyword evidence="4" id="KW-0158">Chromosome</keyword>
<dbReference type="GO" id="GO:0000278">
    <property type="term" value="P:mitotic cell cycle"/>
    <property type="evidence" value="ECO:0007669"/>
    <property type="project" value="TreeGrafter"/>
</dbReference>
<evidence type="ECO:0000256" key="1">
    <source>
        <dbReference type="ARBA" id="ARBA00004286"/>
    </source>
</evidence>
<dbReference type="Proteomes" id="UP000504631">
    <property type="component" value="Unplaced"/>
</dbReference>
<dbReference type="PANTHER" id="PTHR24419:SF18">
    <property type="entry name" value="SERINE_THREONINE-PROTEIN KINASE HASPIN"/>
    <property type="match status" value="1"/>
</dbReference>
<dbReference type="PANTHER" id="PTHR24419">
    <property type="entry name" value="INTERLEUKIN-1 RECEPTOR-ASSOCIATED KINASE"/>
    <property type="match status" value="1"/>
</dbReference>
<evidence type="ECO:0000256" key="7">
    <source>
        <dbReference type="ARBA" id="ARBA00022679"/>
    </source>
</evidence>
<dbReference type="InterPro" id="IPR000719">
    <property type="entry name" value="Prot_kinase_dom"/>
</dbReference>
<evidence type="ECO:0000256" key="6">
    <source>
        <dbReference type="ARBA" id="ARBA00022527"/>
    </source>
</evidence>
<dbReference type="GO" id="GO:0005694">
    <property type="term" value="C:chromosome"/>
    <property type="evidence" value="ECO:0007669"/>
    <property type="project" value="UniProtKB-SubCell"/>
</dbReference>
<accession>A0A6J3KWS6</accession>
<dbReference type="PROSITE" id="PS50011">
    <property type="entry name" value="PROTEIN_KINASE_DOM"/>
    <property type="match status" value="1"/>
</dbReference>
<evidence type="ECO:0000256" key="9">
    <source>
        <dbReference type="ARBA" id="ARBA00022777"/>
    </source>
</evidence>
<dbReference type="KEGG" id="bvk:117237583"/>
<dbReference type="SMART" id="SM00220">
    <property type="entry name" value="S_TKc"/>
    <property type="match status" value="1"/>
</dbReference>
<dbReference type="GO" id="GO:0005737">
    <property type="term" value="C:cytoplasm"/>
    <property type="evidence" value="ECO:0007669"/>
    <property type="project" value="UniProtKB-SubCell"/>
</dbReference>
<dbReference type="Gene3D" id="3.30.200.20">
    <property type="entry name" value="Phosphorylase Kinase, domain 1"/>
    <property type="match status" value="1"/>
</dbReference>
<keyword evidence="7" id="KW-0808">Transferase</keyword>
<feature type="binding site" evidence="13">
    <location>
        <position position="896"/>
    </location>
    <ligand>
        <name>ATP</name>
        <dbReference type="ChEBI" id="CHEBI:30616"/>
    </ligand>
</feature>
<evidence type="ECO:0000256" key="12">
    <source>
        <dbReference type="ARBA" id="ARBA00048679"/>
    </source>
</evidence>
<evidence type="ECO:0000256" key="8">
    <source>
        <dbReference type="ARBA" id="ARBA00022741"/>
    </source>
</evidence>
<dbReference type="KEGG" id="bvk:117242021"/>
<keyword evidence="6" id="KW-0723">Serine/threonine-protein kinase</keyword>
<dbReference type="GO" id="GO:0005524">
    <property type="term" value="F:ATP binding"/>
    <property type="evidence" value="ECO:0007669"/>
    <property type="project" value="UniProtKB-UniRule"/>
</dbReference>
<evidence type="ECO:0000313" key="16">
    <source>
        <dbReference type="RefSeq" id="XP_033357585.1"/>
    </source>
</evidence>
<dbReference type="GO" id="GO:0072354">
    <property type="term" value="F:histone H3T3 kinase activity"/>
    <property type="evidence" value="ECO:0007669"/>
    <property type="project" value="TreeGrafter"/>
</dbReference>
<evidence type="ECO:0000313" key="15">
    <source>
        <dbReference type="Proteomes" id="UP000504631"/>
    </source>
</evidence>
<organism evidence="15 16">
    <name type="scientific">Bombus vosnesenskii</name>
    <dbReference type="NCBI Taxonomy" id="207650"/>
    <lineage>
        <taxon>Eukaryota</taxon>
        <taxon>Metazoa</taxon>
        <taxon>Ecdysozoa</taxon>
        <taxon>Arthropoda</taxon>
        <taxon>Hexapoda</taxon>
        <taxon>Insecta</taxon>
        <taxon>Pterygota</taxon>
        <taxon>Neoptera</taxon>
        <taxon>Endopterygota</taxon>
        <taxon>Hymenoptera</taxon>
        <taxon>Apocrita</taxon>
        <taxon>Aculeata</taxon>
        <taxon>Apoidea</taxon>
        <taxon>Anthophila</taxon>
        <taxon>Apidae</taxon>
        <taxon>Bombus</taxon>
        <taxon>Pyrobombus</taxon>
    </lineage>
</organism>
<gene>
    <name evidence="16" type="primary">LOC117237583</name>
    <name evidence="17" type="synonym">LOC117242021</name>
</gene>
<comment type="catalytic activity">
    <reaction evidence="11">
        <text>L-threonyl-[protein] + ATP = O-phospho-L-threonyl-[protein] + ADP + H(+)</text>
        <dbReference type="Rhea" id="RHEA:46608"/>
        <dbReference type="Rhea" id="RHEA-COMP:11060"/>
        <dbReference type="Rhea" id="RHEA-COMP:11605"/>
        <dbReference type="ChEBI" id="CHEBI:15378"/>
        <dbReference type="ChEBI" id="CHEBI:30013"/>
        <dbReference type="ChEBI" id="CHEBI:30616"/>
        <dbReference type="ChEBI" id="CHEBI:61977"/>
        <dbReference type="ChEBI" id="CHEBI:456216"/>
        <dbReference type="EC" id="2.7.11.1"/>
    </reaction>
</comment>
<evidence type="ECO:0000256" key="10">
    <source>
        <dbReference type="ARBA" id="ARBA00022840"/>
    </source>
</evidence>
<dbReference type="Pfam" id="PF12330">
    <property type="entry name" value="Haspin_kinase"/>
    <property type="match status" value="1"/>
</dbReference>
<dbReference type="InterPro" id="IPR017441">
    <property type="entry name" value="Protein_kinase_ATP_BS"/>
</dbReference>
<evidence type="ECO:0000256" key="5">
    <source>
        <dbReference type="ARBA" id="ARBA00022490"/>
    </source>
</evidence>
<evidence type="ECO:0000256" key="4">
    <source>
        <dbReference type="ARBA" id="ARBA00022454"/>
    </source>
</evidence>
<keyword evidence="5" id="KW-0963">Cytoplasm</keyword>
<dbReference type="RefSeq" id="XP_033357585.1">
    <property type="nucleotide sequence ID" value="XM_033501694.1"/>
</dbReference>
<evidence type="ECO:0000313" key="17">
    <source>
        <dbReference type="RefSeq" id="XP_033364248.1"/>
    </source>
</evidence>
<name>A0A6J3KWS6_9HYME</name>
<comment type="catalytic activity">
    <reaction evidence="12">
        <text>L-seryl-[protein] + ATP = O-phospho-L-seryl-[protein] + ADP + H(+)</text>
        <dbReference type="Rhea" id="RHEA:17989"/>
        <dbReference type="Rhea" id="RHEA-COMP:9863"/>
        <dbReference type="Rhea" id="RHEA-COMP:11604"/>
        <dbReference type="ChEBI" id="CHEBI:15378"/>
        <dbReference type="ChEBI" id="CHEBI:29999"/>
        <dbReference type="ChEBI" id="CHEBI:30616"/>
        <dbReference type="ChEBI" id="CHEBI:83421"/>
        <dbReference type="ChEBI" id="CHEBI:456216"/>
        <dbReference type="EC" id="2.7.11.1"/>
    </reaction>
</comment>
<dbReference type="EC" id="2.7.11.1" evidence="3"/>
<evidence type="ECO:0000256" key="2">
    <source>
        <dbReference type="ARBA" id="ARBA00004496"/>
    </source>
</evidence>
<keyword evidence="8 13" id="KW-0547">Nucleotide-binding</keyword>
<dbReference type="GO" id="GO:0035556">
    <property type="term" value="P:intracellular signal transduction"/>
    <property type="evidence" value="ECO:0007669"/>
    <property type="project" value="TreeGrafter"/>
</dbReference>
<dbReference type="PROSITE" id="PS00107">
    <property type="entry name" value="PROTEIN_KINASE_ATP"/>
    <property type="match status" value="1"/>
</dbReference>
<keyword evidence="10 13" id="KW-0067">ATP-binding</keyword>
<keyword evidence="15" id="KW-1185">Reference proteome</keyword>
<feature type="domain" description="Protein kinase" evidence="14">
    <location>
        <begin position="869"/>
        <end position="1194"/>
    </location>
</feature>
<dbReference type="FunFam" id="1.10.510.10:FF:000401">
    <property type="entry name" value="serine/threonine-protein kinase haspin"/>
    <property type="match status" value="1"/>
</dbReference>
<protein>
    <recommendedName>
        <fullName evidence="3">non-specific serine/threonine protein kinase</fullName>
        <ecNumber evidence="3">2.7.11.1</ecNumber>
    </recommendedName>
</protein>
<proteinExistence type="predicted"/>
<dbReference type="GeneID" id="117237583"/>
<dbReference type="SUPFAM" id="SSF56112">
    <property type="entry name" value="Protein kinase-like (PK-like)"/>
    <property type="match status" value="1"/>
</dbReference>
<dbReference type="InterPro" id="IPR011009">
    <property type="entry name" value="Kinase-like_dom_sf"/>
</dbReference>
<evidence type="ECO:0000259" key="14">
    <source>
        <dbReference type="PROSITE" id="PS50011"/>
    </source>
</evidence>
<dbReference type="GO" id="GO:0005634">
    <property type="term" value="C:nucleus"/>
    <property type="evidence" value="ECO:0007669"/>
    <property type="project" value="TreeGrafter"/>
</dbReference>
<dbReference type="SMART" id="SM01331">
    <property type="entry name" value="DUF3635"/>
    <property type="match status" value="1"/>
</dbReference>
<dbReference type="Gene3D" id="1.10.510.10">
    <property type="entry name" value="Transferase(Phosphotransferase) domain 1"/>
    <property type="match status" value="1"/>
</dbReference>
<sequence>MNQRVNKCIRTYERKKCKGAVVPVPKMVISSLDIMKSRNHVLLNDNSNIIKEKDVDNDSMYNDPFETTFDRLIKNARIPPPMPKAHNDTILLTSSDSKSEINNHQSSLHKTLSFNTKPVSKKHRKIKVHITKKTMSKKNVSEFKNNGESKVQEDLSYKKYKLRKTRNKMTNKIKTSKMPFKYSYIKQSKKNYNKKYFVKNSDKACNIQSDKSCNNVEIKPCFINLDRSAVSKWNSKLDTIENNLLKENDQLLDQHSISGISIDNLKHDEAKIKHCTIKLERLGTNAYIAPLDFRKKYENVFSSTPNGRPVRSNAHLISLSPIPLKYFEKLKDSTILSSNISFNENNEILLKSKLISDDLCKGTNIIKKYKDEHKSSSYLANTFNFSKYNFDQFENIDNKDVDSLIKLSYSENCDQKEFLTKRDSVQNVPRNRIEKNNIPNKSILTEEYKTSNVKIDKHILRFSNDANMSRSLFDDTNGSIQTPLGNDIGVNDIVKISINNLVINEKSTVLNNKRHSDFVKLNKTSTANISTDKKVTFNKSQEELPATSVPIKLTKSDSSSDDKNNDIANVDGKILSSRDSVLSINHSSVDSSRKCGESHVVLKQLQDSIRVTKRKKYTKWDLDLVSIAEDCDNSTELKKKQIHLEKTNTEREMISRKELSVLENITEECTNNAHRVIGEPVYLKPGKSWARSLSILHNLQTKFNLDKLSVGKGKKWRYSVQDILNMQTQGIIQSCIKKNDSNTKLRTTNEVINKSEYELINNKGKTCDSTNLTRVSKRISVRVVPIHKTVKSIEDASFLEVYGIVPVKSQRFTLLNNPQKSSICNIQNNDSDIQVTEEHVVSTAREVILQRCSQKDYIPFTTYFSDSYLEHCRKIGEGVYGEVFLYEQENKKSVIKIIPIEGSDYVNGEPQKKFHEILSEIVIAMELHNLRFNTRYNTDGFVEVKDIKCIKGKYPERLIELWNIYDEEKHSDNDCPSMFNDDQLYIVLELGHGGQDLEAFVFNTAEEAHILFIQAALALAVAEKAIEFEHRDLHWGNILISSANENYVYYKIGQKNIELVSKGVKVSIIDFTLSRVKYQGCSVFNDLASDPTLFTAQGEYQFEIYRLMRDKVKNNWQAFEPYTNILWLHYTLDKMITAVRYKKKNLKIHKNGITKLKELENEILTYNSAFDFVTNCDKIVNLLRINSKSEVTSV</sequence>
<dbReference type="InterPro" id="IPR024604">
    <property type="entry name" value="GSG2_C"/>
</dbReference>
<keyword evidence="9" id="KW-0418">Kinase</keyword>
<evidence type="ECO:0000256" key="13">
    <source>
        <dbReference type="PROSITE-ProRule" id="PRU10141"/>
    </source>
</evidence>
<reference evidence="16 17" key="1">
    <citation type="submission" date="2025-04" db="UniProtKB">
        <authorList>
            <consortium name="RefSeq"/>
        </authorList>
    </citation>
    <scope>IDENTIFICATION</scope>
    <source>
        <tissue evidence="16 17">Muscle</tissue>
    </source>
</reference>
<dbReference type="AlphaFoldDB" id="A0A6J3KWS6"/>
<evidence type="ECO:0000256" key="3">
    <source>
        <dbReference type="ARBA" id="ARBA00012513"/>
    </source>
</evidence>